<dbReference type="InterPro" id="IPR002687">
    <property type="entry name" value="Nop_dom"/>
</dbReference>
<feature type="domain" description="Nop" evidence="5">
    <location>
        <begin position="4"/>
        <end position="58"/>
    </location>
</feature>
<keyword evidence="2" id="KW-0690">Ribosome biogenesis</keyword>
<dbReference type="AlphaFoldDB" id="A0A2I0AJ56"/>
<proteinExistence type="predicted"/>
<keyword evidence="7" id="KW-1185">Reference proteome</keyword>
<comment type="subcellular location">
    <subcellularLocation>
        <location evidence="1">Nucleus</location>
        <location evidence="1">Nucleolus</location>
    </subcellularLocation>
</comment>
<evidence type="ECO:0000256" key="4">
    <source>
        <dbReference type="SAM" id="SignalP"/>
    </source>
</evidence>
<dbReference type="OrthoDB" id="1914622at2759"/>
<name>A0A2I0AJ56_9ASPA</name>
<dbReference type="Proteomes" id="UP000236161">
    <property type="component" value="Unassembled WGS sequence"/>
</dbReference>
<dbReference type="Pfam" id="PF01798">
    <property type="entry name" value="Nop"/>
    <property type="match status" value="1"/>
</dbReference>
<sequence>MNVIALNLTILCGELVGAQLIVHGGNLLNLAKHPGSTVQILGAEKVNFTSKSFFFIFF</sequence>
<accession>A0A2I0AJ56</accession>
<dbReference type="GO" id="GO:0042254">
    <property type="term" value="P:ribosome biogenesis"/>
    <property type="evidence" value="ECO:0007669"/>
    <property type="project" value="UniProtKB-KW"/>
</dbReference>
<dbReference type="PANTHER" id="PTHR10894:SF1">
    <property type="entry name" value="NUCLEOLAR PROTEIN 58"/>
    <property type="match status" value="1"/>
</dbReference>
<dbReference type="GO" id="GO:0031428">
    <property type="term" value="C:box C/D methylation guide snoRNP complex"/>
    <property type="evidence" value="ECO:0007669"/>
    <property type="project" value="InterPro"/>
</dbReference>
<dbReference type="Gene3D" id="1.10.246.90">
    <property type="entry name" value="Nop domain"/>
    <property type="match status" value="1"/>
</dbReference>
<dbReference type="InterPro" id="IPR045056">
    <property type="entry name" value="Nop56/Nop58"/>
</dbReference>
<dbReference type="PROSITE" id="PS51358">
    <property type="entry name" value="NOP"/>
    <property type="match status" value="1"/>
</dbReference>
<dbReference type="SUPFAM" id="SSF89124">
    <property type="entry name" value="Nop domain"/>
    <property type="match status" value="1"/>
</dbReference>
<evidence type="ECO:0000256" key="2">
    <source>
        <dbReference type="ARBA" id="ARBA00022517"/>
    </source>
</evidence>
<organism evidence="6 7">
    <name type="scientific">Apostasia shenzhenica</name>
    <dbReference type="NCBI Taxonomy" id="1088818"/>
    <lineage>
        <taxon>Eukaryota</taxon>
        <taxon>Viridiplantae</taxon>
        <taxon>Streptophyta</taxon>
        <taxon>Embryophyta</taxon>
        <taxon>Tracheophyta</taxon>
        <taxon>Spermatophyta</taxon>
        <taxon>Magnoliopsida</taxon>
        <taxon>Liliopsida</taxon>
        <taxon>Asparagales</taxon>
        <taxon>Orchidaceae</taxon>
        <taxon>Apostasioideae</taxon>
        <taxon>Apostasia</taxon>
    </lineage>
</organism>
<dbReference type="STRING" id="1088818.A0A2I0AJ56"/>
<dbReference type="GO" id="GO:0032040">
    <property type="term" value="C:small-subunit processome"/>
    <property type="evidence" value="ECO:0007669"/>
    <property type="project" value="InterPro"/>
</dbReference>
<evidence type="ECO:0000313" key="7">
    <source>
        <dbReference type="Proteomes" id="UP000236161"/>
    </source>
</evidence>
<evidence type="ECO:0000313" key="6">
    <source>
        <dbReference type="EMBL" id="PKA55593.1"/>
    </source>
</evidence>
<feature type="signal peptide" evidence="4">
    <location>
        <begin position="1"/>
        <end position="18"/>
    </location>
</feature>
<feature type="chain" id="PRO_5014161056" evidence="4">
    <location>
        <begin position="19"/>
        <end position="58"/>
    </location>
</feature>
<dbReference type="GO" id="GO:0030515">
    <property type="term" value="F:snoRNA binding"/>
    <property type="evidence" value="ECO:0007669"/>
    <property type="project" value="InterPro"/>
</dbReference>
<reference evidence="6 7" key="1">
    <citation type="journal article" date="2017" name="Nature">
        <title>The Apostasia genome and the evolution of orchids.</title>
        <authorList>
            <person name="Zhang G.Q."/>
            <person name="Liu K.W."/>
            <person name="Li Z."/>
            <person name="Lohaus R."/>
            <person name="Hsiao Y.Y."/>
            <person name="Niu S.C."/>
            <person name="Wang J.Y."/>
            <person name="Lin Y.C."/>
            <person name="Xu Q."/>
            <person name="Chen L.J."/>
            <person name="Yoshida K."/>
            <person name="Fujiwara S."/>
            <person name="Wang Z.W."/>
            <person name="Zhang Y.Q."/>
            <person name="Mitsuda N."/>
            <person name="Wang M."/>
            <person name="Liu G.H."/>
            <person name="Pecoraro L."/>
            <person name="Huang H.X."/>
            <person name="Xiao X.J."/>
            <person name="Lin M."/>
            <person name="Wu X.Y."/>
            <person name="Wu W.L."/>
            <person name="Chen Y.Y."/>
            <person name="Chang S.B."/>
            <person name="Sakamoto S."/>
            <person name="Ohme-Takagi M."/>
            <person name="Yagi M."/>
            <person name="Zeng S.J."/>
            <person name="Shen C.Y."/>
            <person name="Yeh C.M."/>
            <person name="Luo Y.B."/>
            <person name="Tsai W.C."/>
            <person name="Van de Peer Y."/>
            <person name="Liu Z.J."/>
        </authorList>
    </citation>
    <scope>NUCLEOTIDE SEQUENCE [LARGE SCALE GENOMIC DNA]</scope>
    <source>
        <strain evidence="7">cv. Shenzhen</strain>
        <tissue evidence="6">Stem</tissue>
    </source>
</reference>
<dbReference type="EMBL" id="KZ451979">
    <property type="protein sequence ID" value="PKA55593.1"/>
    <property type="molecule type" value="Genomic_DNA"/>
</dbReference>
<keyword evidence="3" id="KW-0539">Nucleus</keyword>
<keyword evidence="4" id="KW-0732">Signal</keyword>
<dbReference type="PANTHER" id="PTHR10894">
    <property type="entry name" value="NUCLEOLAR PROTEIN 5 NUCLEOLAR PROTEIN NOP5 NOP58"/>
    <property type="match status" value="1"/>
</dbReference>
<dbReference type="InterPro" id="IPR042239">
    <property type="entry name" value="Nop_C"/>
</dbReference>
<gene>
    <name evidence="6" type="primary">NOP5-1</name>
    <name evidence="6" type="ORF">AXF42_Ash006795</name>
</gene>
<dbReference type="InterPro" id="IPR036070">
    <property type="entry name" value="Nop_dom_sf"/>
</dbReference>
<evidence type="ECO:0000256" key="1">
    <source>
        <dbReference type="ARBA" id="ARBA00004604"/>
    </source>
</evidence>
<protein>
    <submittedName>
        <fullName evidence="6">Putative nucleolar protein 5-1</fullName>
    </submittedName>
</protein>
<evidence type="ECO:0000256" key="3">
    <source>
        <dbReference type="ARBA" id="ARBA00023242"/>
    </source>
</evidence>
<evidence type="ECO:0000259" key="5">
    <source>
        <dbReference type="PROSITE" id="PS51358"/>
    </source>
</evidence>